<dbReference type="InterPro" id="IPR012677">
    <property type="entry name" value="Nucleotide-bd_a/b_plait_sf"/>
</dbReference>
<sequence>MEDKTAAGATNNNANTTNNETFRVVLASVTNLLYPVDIDLIHYLFSKYGEIEKIVTFSKTPTMYQALIQFQNAEQARSALMNLHSRNIYDGCNTLQIQPSRLNELIVKNNTQKSWDYTVQSGGPSGTAGQGGVGDNIPPQGGSGGSHHQSSPGGVGGVNSNANNSLHSNSGANMLGNNGRSLGGGGHNNNSANPSHPHHHGPYGGHHPPHINAGAGGPVAGMQPPPPGHHGAAGLGHHPHHPNAAGGRLPGAAGGPLAGAHHPYHHHASNLLHLVDKLPRELRDINLETTNPTQTPVIIVYNLPANITVQMLFNLFSLYGSVLRVKILREKSDTALIQYSDPLYATIACNYIQGANVLGQCLQVGFSKNMEVKLPPPNQNKEGSAEEEKRTVAFSIKDQRYGGDDVEKYVKGSCRPTRTIFVANLDEHATEEEVTKLFSEHGAVSKFTFKAPKSESAKTQMAMMEMASEAEAVAALMYLHNHELHGRSMKVAFSKTVL</sequence>
<dbReference type="VEuPathDB" id="ToxoDB:CSUI_005037"/>
<dbReference type="CDD" id="cd12422">
    <property type="entry name" value="RRM2_PTBP1_hnRNPL_like"/>
    <property type="match status" value="1"/>
</dbReference>
<accession>A0A2C6KYF8</accession>
<feature type="domain" description="RRM" evidence="5">
    <location>
        <begin position="22"/>
        <end position="102"/>
    </location>
</feature>
<gene>
    <name evidence="6" type="ORF">CSUI_005037</name>
</gene>
<keyword evidence="1" id="KW-0677">Repeat</keyword>
<dbReference type="Pfam" id="PF13893">
    <property type="entry name" value="RRM_5"/>
    <property type="match status" value="1"/>
</dbReference>
<feature type="domain" description="RRM" evidence="5">
    <location>
        <begin position="418"/>
        <end position="496"/>
    </location>
</feature>
<evidence type="ECO:0000313" key="6">
    <source>
        <dbReference type="EMBL" id="PHJ21118.1"/>
    </source>
</evidence>
<feature type="compositionally biased region" description="Low complexity" evidence="4">
    <location>
        <begin position="146"/>
        <end position="180"/>
    </location>
</feature>
<evidence type="ECO:0000313" key="7">
    <source>
        <dbReference type="Proteomes" id="UP000221165"/>
    </source>
</evidence>
<dbReference type="GO" id="GO:0003723">
    <property type="term" value="F:RNA binding"/>
    <property type="evidence" value="ECO:0007669"/>
    <property type="project" value="UniProtKB-UniRule"/>
</dbReference>
<dbReference type="InterPro" id="IPR035979">
    <property type="entry name" value="RBD_domain_sf"/>
</dbReference>
<dbReference type="SUPFAM" id="SSF54928">
    <property type="entry name" value="RNA-binding domain, RBD"/>
    <property type="match status" value="3"/>
</dbReference>
<dbReference type="AlphaFoldDB" id="A0A2C6KYF8"/>
<keyword evidence="2 3" id="KW-0694">RNA-binding</keyword>
<reference evidence="6 7" key="1">
    <citation type="journal article" date="2017" name="Int. J. Parasitol.">
        <title>The genome of the protozoan parasite Cystoisospora suis and a reverse vaccinology approach to identify vaccine candidates.</title>
        <authorList>
            <person name="Palmieri N."/>
            <person name="Shrestha A."/>
            <person name="Ruttkowski B."/>
            <person name="Beck T."/>
            <person name="Vogl C."/>
            <person name="Tomley F."/>
            <person name="Blake D.P."/>
            <person name="Joachim A."/>
        </authorList>
    </citation>
    <scope>NUCLEOTIDE SEQUENCE [LARGE SCALE GENOMIC DNA]</scope>
    <source>
        <strain evidence="6 7">Wien I</strain>
    </source>
</reference>
<evidence type="ECO:0000259" key="5">
    <source>
        <dbReference type="PROSITE" id="PS50102"/>
    </source>
</evidence>
<evidence type="ECO:0000256" key="4">
    <source>
        <dbReference type="SAM" id="MobiDB-lite"/>
    </source>
</evidence>
<feature type="compositionally biased region" description="Gly residues" evidence="4">
    <location>
        <begin position="123"/>
        <end position="134"/>
    </location>
</feature>
<proteinExistence type="predicted"/>
<feature type="compositionally biased region" description="Gly residues" evidence="4">
    <location>
        <begin position="248"/>
        <end position="257"/>
    </location>
</feature>
<protein>
    <submittedName>
        <fullName evidence="6">Rna recognition motif-containing</fullName>
    </submittedName>
</protein>
<dbReference type="GeneID" id="94428428"/>
<feature type="domain" description="RRM" evidence="5">
    <location>
        <begin position="296"/>
        <end position="369"/>
    </location>
</feature>
<dbReference type="SMART" id="SM00360">
    <property type="entry name" value="RRM"/>
    <property type="match status" value="3"/>
</dbReference>
<feature type="compositionally biased region" description="Low complexity" evidence="4">
    <location>
        <begin position="229"/>
        <end position="247"/>
    </location>
</feature>
<evidence type="ECO:0000256" key="1">
    <source>
        <dbReference type="ARBA" id="ARBA00022737"/>
    </source>
</evidence>
<dbReference type="Pfam" id="PF11835">
    <property type="entry name" value="RRM_8"/>
    <property type="match status" value="1"/>
</dbReference>
<dbReference type="PROSITE" id="PS50102">
    <property type="entry name" value="RRM"/>
    <property type="match status" value="3"/>
</dbReference>
<organism evidence="6 7">
    <name type="scientific">Cystoisospora suis</name>
    <dbReference type="NCBI Taxonomy" id="483139"/>
    <lineage>
        <taxon>Eukaryota</taxon>
        <taxon>Sar</taxon>
        <taxon>Alveolata</taxon>
        <taxon>Apicomplexa</taxon>
        <taxon>Conoidasida</taxon>
        <taxon>Coccidia</taxon>
        <taxon>Eucoccidiorida</taxon>
        <taxon>Eimeriorina</taxon>
        <taxon>Sarcocystidae</taxon>
        <taxon>Cystoisospora</taxon>
    </lineage>
</organism>
<name>A0A2C6KYF8_9APIC</name>
<dbReference type="OrthoDB" id="296632at2759"/>
<dbReference type="Proteomes" id="UP000221165">
    <property type="component" value="Unassembled WGS sequence"/>
</dbReference>
<feature type="region of interest" description="Disordered" evidence="4">
    <location>
        <begin position="116"/>
        <end position="262"/>
    </location>
</feature>
<dbReference type="RefSeq" id="XP_067922802.1">
    <property type="nucleotide sequence ID" value="XM_068065217.1"/>
</dbReference>
<dbReference type="Pfam" id="PF22976">
    <property type="entry name" value="RRM_10"/>
    <property type="match status" value="1"/>
</dbReference>
<dbReference type="EMBL" id="MIGC01002411">
    <property type="protein sequence ID" value="PHJ21118.1"/>
    <property type="molecule type" value="Genomic_DNA"/>
</dbReference>
<comment type="caution">
    <text evidence="6">The sequence shown here is derived from an EMBL/GenBank/DDBJ whole genome shotgun (WGS) entry which is preliminary data.</text>
</comment>
<keyword evidence="7" id="KW-1185">Reference proteome</keyword>
<dbReference type="PANTHER" id="PTHR15592">
    <property type="entry name" value="MATRIN 3/NUCLEAR PROTEIN 220-RELATED"/>
    <property type="match status" value="1"/>
</dbReference>
<dbReference type="InterPro" id="IPR000504">
    <property type="entry name" value="RRM_dom"/>
</dbReference>
<evidence type="ECO:0000256" key="3">
    <source>
        <dbReference type="PROSITE-ProRule" id="PRU00176"/>
    </source>
</evidence>
<dbReference type="Gene3D" id="3.30.70.330">
    <property type="match status" value="3"/>
</dbReference>
<evidence type="ECO:0000256" key="2">
    <source>
        <dbReference type="ARBA" id="ARBA00022884"/>
    </source>
</evidence>
<dbReference type="InterPro" id="IPR021790">
    <property type="entry name" value="PTBP1-like_RRM2"/>
</dbReference>
<dbReference type="InterPro" id="IPR055204">
    <property type="entry name" value="HNRNPL_RRM"/>
</dbReference>